<gene>
    <name evidence="2" type="ORF">FRACYDRAFT_233428</name>
</gene>
<accession>A0A1E7FYP4</accession>
<proteinExistence type="predicted"/>
<name>A0A1E7FYP4_9STRA</name>
<feature type="chain" id="PRO_5009193673" evidence="1">
    <location>
        <begin position="25"/>
        <end position="246"/>
    </location>
</feature>
<dbReference type="EMBL" id="KV784353">
    <property type="protein sequence ID" value="OEU23256.1"/>
    <property type="molecule type" value="Genomic_DNA"/>
</dbReference>
<evidence type="ECO:0000313" key="2">
    <source>
        <dbReference type="EMBL" id="OEU23256.1"/>
    </source>
</evidence>
<keyword evidence="3" id="KW-1185">Reference proteome</keyword>
<feature type="signal peptide" evidence="1">
    <location>
        <begin position="1"/>
        <end position="24"/>
    </location>
</feature>
<evidence type="ECO:0000256" key="1">
    <source>
        <dbReference type="SAM" id="SignalP"/>
    </source>
</evidence>
<reference evidence="2 3" key="1">
    <citation type="submission" date="2016-09" db="EMBL/GenBank/DDBJ databases">
        <title>Extensive genetic diversity and differential bi-allelic expression allows diatom success in the polar Southern Ocean.</title>
        <authorList>
            <consortium name="DOE Joint Genome Institute"/>
            <person name="Mock T."/>
            <person name="Otillar R.P."/>
            <person name="Strauss J."/>
            <person name="Dupont C."/>
            <person name="Frickenhaus S."/>
            <person name="Maumus F."/>
            <person name="Mcmullan M."/>
            <person name="Sanges R."/>
            <person name="Schmutz J."/>
            <person name="Toseland A."/>
            <person name="Valas R."/>
            <person name="Veluchamy A."/>
            <person name="Ward B.J."/>
            <person name="Allen A."/>
            <person name="Barry K."/>
            <person name="Falciatore A."/>
            <person name="Ferrante M."/>
            <person name="Fortunato A.E."/>
            <person name="Gloeckner G."/>
            <person name="Gruber A."/>
            <person name="Hipkin R."/>
            <person name="Janech M."/>
            <person name="Kroth P."/>
            <person name="Leese F."/>
            <person name="Lindquist E."/>
            <person name="Lyon B.R."/>
            <person name="Martin J."/>
            <person name="Mayer C."/>
            <person name="Parker M."/>
            <person name="Quesneville H."/>
            <person name="Raymond J."/>
            <person name="Uhlig C."/>
            <person name="Valentin K.U."/>
            <person name="Worden A.Z."/>
            <person name="Armbrust E.V."/>
            <person name="Bowler C."/>
            <person name="Green B."/>
            <person name="Moulton V."/>
            <person name="Van Oosterhout C."/>
            <person name="Grigoriev I."/>
        </authorList>
    </citation>
    <scope>NUCLEOTIDE SEQUENCE [LARGE SCALE GENOMIC DNA]</scope>
    <source>
        <strain evidence="2 3">CCMP1102</strain>
    </source>
</reference>
<dbReference type="KEGG" id="fcy:FRACYDRAFT_233428"/>
<keyword evidence="1" id="KW-0732">Signal</keyword>
<protein>
    <submittedName>
        <fullName evidence="2">Uncharacterized protein</fullName>
    </submittedName>
</protein>
<dbReference type="InParanoid" id="A0A1E7FYP4"/>
<dbReference type="AlphaFoldDB" id="A0A1E7FYP4"/>
<evidence type="ECO:0000313" key="3">
    <source>
        <dbReference type="Proteomes" id="UP000095751"/>
    </source>
</evidence>
<dbReference type="Proteomes" id="UP000095751">
    <property type="component" value="Unassembled WGS sequence"/>
</dbReference>
<organism evidence="2 3">
    <name type="scientific">Fragilariopsis cylindrus CCMP1102</name>
    <dbReference type="NCBI Taxonomy" id="635003"/>
    <lineage>
        <taxon>Eukaryota</taxon>
        <taxon>Sar</taxon>
        <taxon>Stramenopiles</taxon>
        <taxon>Ochrophyta</taxon>
        <taxon>Bacillariophyta</taxon>
        <taxon>Bacillariophyceae</taxon>
        <taxon>Bacillariophycidae</taxon>
        <taxon>Bacillariales</taxon>
        <taxon>Bacillariaceae</taxon>
        <taxon>Fragilariopsis</taxon>
    </lineage>
</organism>
<sequence length="246" mass="25698">MKIPMEAVALLSALFATSSVLATAADDTQQQDRQLGPKKKKKLKKIFKNIVTKKLRIVLDSSPIVLAAVTGGGPEGPGEPSFIGSRSVLTGRAFSRSSVTTGGEAGDNTSEIVYTQICTVTAGSFPAIDTNSCDFSLCFTEPLIGGCDFYKSGGNFPFNFSTGMPPPVTATKTGGTGVYGFDAGSSFFILSSPGSGQVLDLDLIILPRENTKRNKILANTVAGFCPPEAGGDLVCIGGFSEKYDMP</sequence>